<dbReference type="STRING" id="887898.HMPREF0551_0207"/>
<evidence type="ECO:0000256" key="2">
    <source>
        <dbReference type="ARBA" id="ARBA00023239"/>
    </source>
</evidence>
<dbReference type="RefSeq" id="WP_005671986.1">
    <property type="nucleotide sequence ID" value="NZ_CP146288.1"/>
</dbReference>
<dbReference type="SUPFAM" id="SSF110857">
    <property type="entry name" value="Gamma-glutamyl cyclotransferase-like"/>
    <property type="match status" value="1"/>
</dbReference>
<gene>
    <name evidence="3" type="ORF">HMPREF0551_0207</name>
</gene>
<sequence length="232" mass="26454">MRKPRPTVLTREFLQSGDYLRSFVDTPRQKWWSREQISDSLEKTLAERPDPDAPVWVFAYGSLIWNPLIHVAEQQLATLRGWRRSFCMRLLAGRGTPEHPGRMLALARAPSTAHPTTGIAFRIREEELRDELMLVWMREMIGGTYEPLWQEVRLADGRLVQTIVFVMEPCTPAYEHDTSVSTVAPLIATASGHLGHNIDYLLELDQALTAHHIHDTYIQELVAAVRAYGADI</sequence>
<keyword evidence="4" id="KW-1185">Reference proteome</keyword>
<dbReference type="CDD" id="cd06661">
    <property type="entry name" value="GGCT_like"/>
    <property type="match status" value="1"/>
</dbReference>
<dbReference type="GO" id="GO:0005737">
    <property type="term" value="C:cytoplasm"/>
    <property type="evidence" value="ECO:0007669"/>
    <property type="project" value="TreeGrafter"/>
</dbReference>
<protein>
    <recommendedName>
        <fullName evidence="1">glutathione-specific gamma-glutamylcyclotransferase</fullName>
        <ecNumber evidence="1">4.3.2.7</ecNumber>
    </recommendedName>
</protein>
<proteinExistence type="predicted"/>
<dbReference type="Proteomes" id="UP000011021">
    <property type="component" value="Unassembled WGS sequence"/>
</dbReference>
<dbReference type="PANTHER" id="PTHR12192:SF2">
    <property type="entry name" value="GLUTATHIONE-SPECIFIC GAMMA-GLUTAMYLCYCLOTRANSFERASE 2"/>
    <property type="match status" value="1"/>
</dbReference>
<dbReference type="InterPro" id="IPR036568">
    <property type="entry name" value="GGCT-like_sf"/>
</dbReference>
<dbReference type="GO" id="GO:0061928">
    <property type="term" value="F:glutathione specific gamma-glutamylcyclotransferase activity"/>
    <property type="evidence" value="ECO:0007669"/>
    <property type="project" value="UniProtKB-EC"/>
</dbReference>
<dbReference type="eggNOG" id="COG3703">
    <property type="taxonomic scope" value="Bacteria"/>
</dbReference>
<organism evidence="3 4">
    <name type="scientific">Lautropia mirabilis ATCC 51599</name>
    <dbReference type="NCBI Taxonomy" id="887898"/>
    <lineage>
        <taxon>Bacteria</taxon>
        <taxon>Pseudomonadati</taxon>
        <taxon>Pseudomonadota</taxon>
        <taxon>Betaproteobacteria</taxon>
        <taxon>Burkholderiales</taxon>
        <taxon>Burkholderiaceae</taxon>
        <taxon>Lautropia</taxon>
    </lineage>
</organism>
<dbReference type="GO" id="GO:0006751">
    <property type="term" value="P:glutathione catabolic process"/>
    <property type="evidence" value="ECO:0007669"/>
    <property type="project" value="InterPro"/>
</dbReference>
<evidence type="ECO:0000313" key="3">
    <source>
        <dbReference type="EMBL" id="EFV96024.1"/>
    </source>
</evidence>
<dbReference type="EC" id="4.3.2.7" evidence="1"/>
<keyword evidence="2" id="KW-0456">Lyase</keyword>
<reference evidence="3 4" key="1">
    <citation type="submission" date="2010-12" db="EMBL/GenBank/DDBJ databases">
        <authorList>
            <person name="Muzny D."/>
            <person name="Qin X."/>
            <person name="Deng J."/>
            <person name="Jiang H."/>
            <person name="Liu Y."/>
            <person name="Qu J."/>
            <person name="Song X.-Z."/>
            <person name="Zhang L."/>
            <person name="Thornton R."/>
            <person name="Coyle M."/>
            <person name="Francisco L."/>
            <person name="Jackson L."/>
            <person name="Javaid M."/>
            <person name="Korchina V."/>
            <person name="Kovar C."/>
            <person name="Mata R."/>
            <person name="Mathew T."/>
            <person name="Ngo R."/>
            <person name="Nguyen L."/>
            <person name="Nguyen N."/>
            <person name="Okwuonu G."/>
            <person name="Ongeri F."/>
            <person name="Pham C."/>
            <person name="Simmons D."/>
            <person name="Wilczek-Boney K."/>
            <person name="Hale W."/>
            <person name="Jakkamsetti A."/>
            <person name="Pham P."/>
            <person name="Ruth R."/>
            <person name="San Lucas F."/>
            <person name="Warren J."/>
            <person name="Zhang J."/>
            <person name="Zhao Z."/>
            <person name="Zhou C."/>
            <person name="Zhu D."/>
            <person name="Lee S."/>
            <person name="Bess C."/>
            <person name="Blankenburg K."/>
            <person name="Forbes L."/>
            <person name="Fu Q."/>
            <person name="Gubbala S."/>
            <person name="Hirani K."/>
            <person name="Jayaseelan J.C."/>
            <person name="Lara F."/>
            <person name="Munidasa M."/>
            <person name="Palculict T."/>
            <person name="Patil S."/>
            <person name="Pu L.-L."/>
            <person name="Saada N."/>
            <person name="Tang L."/>
            <person name="Weissenberger G."/>
            <person name="Zhu Y."/>
            <person name="Hemphill L."/>
            <person name="Shang Y."/>
            <person name="Youmans B."/>
            <person name="Ayvaz T."/>
            <person name="Ross M."/>
            <person name="Santibanez J."/>
            <person name="Aqrawi P."/>
            <person name="Gross S."/>
            <person name="Joshi V."/>
            <person name="Fowler G."/>
            <person name="Nazareth L."/>
            <person name="Reid J."/>
            <person name="Worley K."/>
            <person name="Petrosino J."/>
            <person name="Highlander S."/>
            <person name="Gibbs R."/>
        </authorList>
    </citation>
    <scope>NUCLEOTIDE SEQUENCE [LARGE SCALE GENOMIC DNA]</scope>
    <source>
        <strain evidence="3 4">ATCC 51599</strain>
    </source>
</reference>
<evidence type="ECO:0000256" key="1">
    <source>
        <dbReference type="ARBA" id="ARBA00012344"/>
    </source>
</evidence>
<accession>E7RUP1</accession>
<dbReference type="AlphaFoldDB" id="E7RUP1"/>
<dbReference type="EMBL" id="AEQP01000001">
    <property type="protein sequence ID" value="EFV96024.1"/>
    <property type="molecule type" value="Genomic_DNA"/>
</dbReference>
<name>E7RUP1_9BURK</name>
<comment type="caution">
    <text evidence="3">The sequence shown here is derived from an EMBL/GenBank/DDBJ whole genome shotgun (WGS) entry which is preliminary data.</text>
</comment>
<dbReference type="InterPro" id="IPR006840">
    <property type="entry name" value="ChaC"/>
</dbReference>
<dbReference type="HOGENOM" id="CLU_070703_1_0_4"/>
<dbReference type="Gene3D" id="3.10.490.10">
    <property type="entry name" value="Gamma-glutamyl cyclotransferase-like"/>
    <property type="match status" value="1"/>
</dbReference>
<dbReference type="InterPro" id="IPR013024">
    <property type="entry name" value="GGCT-like"/>
</dbReference>
<dbReference type="PANTHER" id="PTHR12192">
    <property type="entry name" value="CATION TRANSPORT PROTEIN CHAC-RELATED"/>
    <property type="match status" value="1"/>
</dbReference>
<evidence type="ECO:0000313" key="4">
    <source>
        <dbReference type="Proteomes" id="UP000011021"/>
    </source>
</evidence>
<dbReference type="Pfam" id="PF04752">
    <property type="entry name" value="ChaC"/>
    <property type="match status" value="1"/>
</dbReference>